<dbReference type="Proteomes" id="UP000198531">
    <property type="component" value="Unassembled WGS sequence"/>
</dbReference>
<sequence length="1614" mass="159518">MTRRASASFVAAALVVSAVAGAAGPGLAAAATGTQSNFSVTNPTGQDLNVSFESTDQLSSFDVVVYRGDSSETVLDRSAFTETSISGGYRYQYTYTTQDEGRYRAELVGESLQDDAFVDVTEPSVTNVQVSDDTDGDGIVASGDTVRVSADVTDATTQVDGVEVDASAFGVGPNVSLSPGGGDTYTGTFDVDATVPADGPQSVTVAASDNQSNTNVTATPTLRLDTTAPVYATTTLDAGGDGTVDAGEQVTVEVDVTDATTAVQSVTADLSAFGAGGSEPLTNASGSSVYDATVTVAEGGTTDGDYPVTVTARDGAANENQTGVGTLTLNTDPNVTAFDADNSSGRSVGLSFDSDESLGDIVVSVSGAQSASVTEANFTESGSGPYSYAGTYDAPTDGTYTFALTTANDSTDKNGAGGESETVVVDTTAPSLGPVSLTDGDGDGDVTDGDSITVEADVTDATTAVQSVTADLSAFDAGSVSLSTTDGTTWNATTTVGASPTEGDRLASLTATDDEGNEVSADTGTLAVDTSGPAVSSPTLRNGSGGVSVVRDGDTVVVSATVTDATGVASVTADASAFGVGTETLTLDGGDTYTASFEVNGTTAAGDGNYSLTVETTDDLGNANAATTNELTQDVNPPTLSGGSLTGADGDGVVADGETVTVELTVTDATTVDSVTANATALGGGSAVDLSRVGGTDAYDGTFAVDAAGVADGVHAVDVRATDSQGKAAETTVGTLTLDTVAPTAAGLAVTDDDGDGFLADGDSLTVAVSPDGTGSDVRSVDADLSAFGAGSVALADVDADGTWDATVTVDAANADADGAHGGSVTVADEAGQTNTTATGALTLDTANPSLSNLAVTDDADGDGVVADGEAVTVSVTATDATAGVTAVTADLSAFGAGTVALADDGGDWSKTVTVDESNAGADGDYAVTVDATDDADNVGSDTSSSLTLDTTGPAVSGATLTDATGDGVLTDGENVTVEATATDANGVAAVTADLSAVGAGTVTLTDRGGGVWNATAEVDASNAGSDGGVAATVEAADDRGTTGSATTGSLTLDTAGPSVSGVTFTDATDGDGVVAPGDQIDVAATVSDPAGVDSVSVDGSAFGAGTAVSLADGDSDGTYTATLTVDFDAAADDGDRSVPVTATDAVANERTVQTGTLTLDTPPTVSNFSVTVGSDSSLDVSFDASETLTDVNVSLTGAANATLDETDFSVTGTTYETSRTVGANGTVTVTLDRLADANGNDGASGQAATVSVNATGESDDGGGGGGRRVVVVPAPDPDPEPAAETNDSEPTANVSVEAADGGRVSVSVDSARPSSLVDLPVNATSESTNVGLDTLSLAARNGTYSVGVTVRDAPNESAAGDEATAANATTKATTANVTPPNDRTVGYLDVSHTVSDHDIDYAVFRFTVSESRLRERNVSPDEVALYRYHDGAWTELNAILVDERGDRYVYNADTPGLSTFAVAPASGGRVAVTGASVDRARLRTDETATVSAEVANDGTRAATGYVTLRRGNVTVETRRVTLGAGDRATEAFAVQFDARGTYELRVDNVTAGTVEVVEPTPTPTATATRTATPTATPTATATRTETGTGVPGFDPVAAVVSLLVVGMLARRRS</sequence>
<evidence type="ECO:0000256" key="1">
    <source>
        <dbReference type="ARBA" id="ARBA00022729"/>
    </source>
</evidence>
<dbReference type="InterPro" id="IPR026453">
    <property type="entry name" value="PGF_pre_PGF"/>
</dbReference>
<proteinExistence type="predicted"/>
<protein>
    <submittedName>
        <fullName evidence="4">PGF-pre-PGF domain-containing protein</fullName>
    </submittedName>
</protein>
<feature type="compositionally biased region" description="Low complexity" evidence="2">
    <location>
        <begin position="941"/>
        <end position="952"/>
    </location>
</feature>
<feature type="region of interest" description="Disordered" evidence="2">
    <location>
        <begin position="937"/>
        <end position="969"/>
    </location>
</feature>
<dbReference type="Gene3D" id="2.60.40.10">
    <property type="entry name" value="Immunoglobulins"/>
    <property type="match status" value="1"/>
</dbReference>
<dbReference type="STRING" id="553469.SAMN04487947_2374"/>
<evidence type="ECO:0000313" key="5">
    <source>
        <dbReference type="Proteomes" id="UP000198531"/>
    </source>
</evidence>
<dbReference type="OrthoDB" id="103676at2157"/>
<feature type="domain" description="PGF-CTERM archaeal protein-sorting signal" evidence="3">
    <location>
        <begin position="1591"/>
        <end position="1613"/>
    </location>
</feature>
<gene>
    <name evidence="4" type="ORF">SAMN04487947_2374</name>
</gene>
<evidence type="ECO:0000256" key="2">
    <source>
        <dbReference type="SAM" id="MobiDB-lite"/>
    </source>
</evidence>
<evidence type="ECO:0000313" key="4">
    <source>
        <dbReference type="EMBL" id="SFR57083.1"/>
    </source>
</evidence>
<organism evidence="4 5">
    <name type="scientific">Halogeometricum rufum</name>
    <dbReference type="NCBI Taxonomy" id="553469"/>
    <lineage>
        <taxon>Archaea</taxon>
        <taxon>Methanobacteriati</taxon>
        <taxon>Methanobacteriota</taxon>
        <taxon>Stenosarchaea group</taxon>
        <taxon>Halobacteria</taxon>
        <taxon>Halobacteriales</taxon>
        <taxon>Haloferacaceae</taxon>
        <taxon>Halogeometricum</taxon>
    </lineage>
</organism>
<evidence type="ECO:0000259" key="3">
    <source>
        <dbReference type="Pfam" id="PF18204"/>
    </source>
</evidence>
<feature type="compositionally biased region" description="Low complexity" evidence="2">
    <location>
        <begin position="1560"/>
        <end position="1589"/>
    </location>
</feature>
<feature type="region of interest" description="Disordered" evidence="2">
    <location>
        <begin position="1560"/>
        <end position="1590"/>
    </location>
</feature>
<dbReference type="Pfam" id="PF18204">
    <property type="entry name" value="PGF-CTERM"/>
    <property type="match status" value="1"/>
</dbReference>
<name>A0A1I6HRN2_9EURY</name>
<dbReference type="InterPro" id="IPR013783">
    <property type="entry name" value="Ig-like_fold"/>
</dbReference>
<dbReference type="NCBIfam" id="TIGR04213">
    <property type="entry name" value="PGF_pre_PGF"/>
    <property type="match status" value="1"/>
</dbReference>
<dbReference type="InterPro" id="IPR026371">
    <property type="entry name" value="PGF_CTERM"/>
</dbReference>
<feature type="region of interest" description="Disordered" evidence="2">
    <location>
        <begin position="1254"/>
        <end position="1293"/>
    </location>
</feature>
<dbReference type="EMBL" id="FOYT01000002">
    <property type="protein sequence ID" value="SFR57083.1"/>
    <property type="molecule type" value="Genomic_DNA"/>
</dbReference>
<keyword evidence="1" id="KW-0732">Signal</keyword>
<reference evidence="5" key="1">
    <citation type="submission" date="2016-10" db="EMBL/GenBank/DDBJ databases">
        <authorList>
            <person name="Varghese N."/>
            <person name="Submissions S."/>
        </authorList>
    </citation>
    <scope>NUCLEOTIDE SEQUENCE [LARGE SCALE GENOMIC DNA]</scope>
    <source>
        <strain evidence="5">CGMCC 1.7736</strain>
    </source>
</reference>
<accession>A0A1I6HRN2</accession>
<keyword evidence="5" id="KW-1185">Reference proteome</keyword>